<evidence type="ECO:0000256" key="3">
    <source>
        <dbReference type="ARBA" id="ARBA00012438"/>
    </source>
</evidence>
<keyword evidence="8" id="KW-1133">Transmembrane helix</keyword>
<keyword evidence="5" id="KW-0808">Transferase</keyword>
<keyword evidence="6 10" id="KW-0418">Kinase</keyword>
<dbReference type="PRINTS" id="PR00344">
    <property type="entry name" value="BCTRLSENSOR"/>
</dbReference>
<gene>
    <name evidence="10" type="ORF">H9753_06415</name>
</gene>
<dbReference type="InterPro" id="IPR005467">
    <property type="entry name" value="His_kinase_dom"/>
</dbReference>
<comment type="caution">
    <text evidence="10">The sequence shown here is derived from an EMBL/GenBank/DDBJ whole genome shotgun (WGS) entry which is preliminary data.</text>
</comment>
<dbReference type="InterPro" id="IPR050351">
    <property type="entry name" value="BphY/WalK/GraS-like"/>
</dbReference>
<dbReference type="GO" id="GO:0000155">
    <property type="term" value="F:phosphorelay sensor kinase activity"/>
    <property type="evidence" value="ECO:0007669"/>
    <property type="project" value="InterPro"/>
</dbReference>
<dbReference type="EMBL" id="DWVZ01000082">
    <property type="protein sequence ID" value="HJC63234.1"/>
    <property type="molecule type" value="Genomic_DNA"/>
</dbReference>
<evidence type="ECO:0000313" key="11">
    <source>
        <dbReference type="Proteomes" id="UP000823886"/>
    </source>
</evidence>
<dbReference type="GO" id="GO:0004721">
    <property type="term" value="F:phosphoprotein phosphatase activity"/>
    <property type="evidence" value="ECO:0007669"/>
    <property type="project" value="TreeGrafter"/>
</dbReference>
<dbReference type="AlphaFoldDB" id="A0A9D2TAY9"/>
<keyword evidence="4" id="KW-0597">Phosphoprotein</keyword>
<dbReference type="GO" id="GO:0005886">
    <property type="term" value="C:plasma membrane"/>
    <property type="evidence" value="ECO:0007669"/>
    <property type="project" value="TreeGrafter"/>
</dbReference>
<dbReference type="Pfam" id="PF00512">
    <property type="entry name" value="HisKA"/>
    <property type="match status" value="1"/>
</dbReference>
<proteinExistence type="predicted"/>
<dbReference type="PROSITE" id="PS50109">
    <property type="entry name" value="HIS_KIN"/>
    <property type="match status" value="1"/>
</dbReference>
<dbReference type="Proteomes" id="UP000823886">
    <property type="component" value="Unassembled WGS sequence"/>
</dbReference>
<sequence>MIRRLRKRMVLICGGAVLAVFLLLFLVICAASFHQLNQAIDGFLDSIADNGGKLPEPDADTEGRADPGPWVLFREKARFDIRFFTADFDENGSLLSVDRKADAEISQEEAESCALQVFRQSEDRGWKAGYRYRKYATDTGWTLIFAEGSLNQSVTQMLLFTVGGVMAGTAAVILLLIFLLSRRAVRPAAQAYERQKQFITDANHELKTPLTLIMTNLDIVETECGRSEWIDDIRSEGERMSELINQLILLTRMDETMPGSQDSLFHLSSTVRETLAGFQVLAQENGKQFCAHIEPEVAYYGKQEEICRLLDILLENAVKYCDPQGEIYVSLRGKRHPQIRVENTCRGVKELELDRLFDRFYRGDKARSSSGGFGIGLSIARSIVRNHRGEITAYRKGEDRIGFKVILR</sequence>
<evidence type="ECO:0000256" key="7">
    <source>
        <dbReference type="ARBA" id="ARBA00023012"/>
    </source>
</evidence>
<dbReference type="SUPFAM" id="SSF55874">
    <property type="entry name" value="ATPase domain of HSP90 chaperone/DNA topoisomerase II/histidine kinase"/>
    <property type="match status" value="1"/>
</dbReference>
<evidence type="ECO:0000256" key="8">
    <source>
        <dbReference type="SAM" id="Phobius"/>
    </source>
</evidence>
<dbReference type="InterPro" id="IPR003594">
    <property type="entry name" value="HATPase_dom"/>
</dbReference>
<evidence type="ECO:0000256" key="4">
    <source>
        <dbReference type="ARBA" id="ARBA00022553"/>
    </source>
</evidence>
<protein>
    <recommendedName>
        <fullName evidence="3">histidine kinase</fullName>
        <ecNumber evidence="3">2.7.13.3</ecNumber>
    </recommendedName>
</protein>
<name>A0A9D2TAY9_9FIRM</name>
<evidence type="ECO:0000256" key="1">
    <source>
        <dbReference type="ARBA" id="ARBA00000085"/>
    </source>
</evidence>
<dbReference type="InterPro" id="IPR004358">
    <property type="entry name" value="Sig_transdc_His_kin-like_C"/>
</dbReference>
<dbReference type="SMART" id="SM00387">
    <property type="entry name" value="HATPase_c"/>
    <property type="match status" value="1"/>
</dbReference>
<evidence type="ECO:0000256" key="6">
    <source>
        <dbReference type="ARBA" id="ARBA00022777"/>
    </source>
</evidence>
<dbReference type="InterPro" id="IPR003661">
    <property type="entry name" value="HisK_dim/P_dom"/>
</dbReference>
<dbReference type="SMART" id="SM00388">
    <property type="entry name" value="HisKA"/>
    <property type="match status" value="1"/>
</dbReference>
<reference evidence="10" key="1">
    <citation type="journal article" date="2021" name="PeerJ">
        <title>Extensive microbial diversity within the chicken gut microbiome revealed by metagenomics and culture.</title>
        <authorList>
            <person name="Gilroy R."/>
            <person name="Ravi A."/>
            <person name="Getino M."/>
            <person name="Pursley I."/>
            <person name="Horton D.L."/>
            <person name="Alikhan N.F."/>
            <person name="Baker D."/>
            <person name="Gharbi K."/>
            <person name="Hall N."/>
            <person name="Watson M."/>
            <person name="Adriaenssens E.M."/>
            <person name="Foster-Nyarko E."/>
            <person name="Jarju S."/>
            <person name="Secka A."/>
            <person name="Antonio M."/>
            <person name="Oren A."/>
            <person name="Chaudhuri R.R."/>
            <person name="La Ragione R."/>
            <person name="Hildebrand F."/>
            <person name="Pallen M.J."/>
        </authorList>
    </citation>
    <scope>NUCLEOTIDE SEQUENCE</scope>
    <source>
        <strain evidence="10">ChiBcec2-3848</strain>
    </source>
</reference>
<keyword evidence="8" id="KW-0812">Transmembrane</keyword>
<dbReference type="PANTHER" id="PTHR45453:SF1">
    <property type="entry name" value="PHOSPHATE REGULON SENSOR PROTEIN PHOR"/>
    <property type="match status" value="1"/>
</dbReference>
<comment type="subcellular location">
    <subcellularLocation>
        <location evidence="2">Membrane</location>
    </subcellularLocation>
</comment>
<evidence type="ECO:0000256" key="2">
    <source>
        <dbReference type="ARBA" id="ARBA00004370"/>
    </source>
</evidence>
<evidence type="ECO:0000256" key="5">
    <source>
        <dbReference type="ARBA" id="ARBA00022679"/>
    </source>
</evidence>
<evidence type="ECO:0000259" key="9">
    <source>
        <dbReference type="PROSITE" id="PS50109"/>
    </source>
</evidence>
<keyword evidence="7" id="KW-0902">Two-component regulatory system</keyword>
<feature type="transmembrane region" description="Helical" evidence="8">
    <location>
        <begin position="157"/>
        <end position="180"/>
    </location>
</feature>
<dbReference type="Pfam" id="PF02518">
    <property type="entry name" value="HATPase_c"/>
    <property type="match status" value="1"/>
</dbReference>
<dbReference type="SUPFAM" id="SSF47384">
    <property type="entry name" value="Homodimeric domain of signal transducing histidine kinase"/>
    <property type="match status" value="1"/>
</dbReference>
<dbReference type="PANTHER" id="PTHR45453">
    <property type="entry name" value="PHOSPHATE REGULON SENSOR PROTEIN PHOR"/>
    <property type="match status" value="1"/>
</dbReference>
<dbReference type="CDD" id="cd00082">
    <property type="entry name" value="HisKA"/>
    <property type="match status" value="1"/>
</dbReference>
<keyword evidence="8" id="KW-0472">Membrane</keyword>
<dbReference type="EC" id="2.7.13.3" evidence="3"/>
<dbReference type="GO" id="GO:0016036">
    <property type="term" value="P:cellular response to phosphate starvation"/>
    <property type="evidence" value="ECO:0007669"/>
    <property type="project" value="TreeGrafter"/>
</dbReference>
<feature type="domain" description="Histidine kinase" evidence="9">
    <location>
        <begin position="201"/>
        <end position="408"/>
    </location>
</feature>
<dbReference type="InterPro" id="IPR036890">
    <property type="entry name" value="HATPase_C_sf"/>
</dbReference>
<dbReference type="InterPro" id="IPR036097">
    <property type="entry name" value="HisK_dim/P_sf"/>
</dbReference>
<reference evidence="10" key="2">
    <citation type="submission" date="2021-04" db="EMBL/GenBank/DDBJ databases">
        <authorList>
            <person name="Gilroy R."/>
        </authorList>
    </citation>
    <scope>NUCLEOTIDE SEQUENCE</scope>
    <source>
        <strain evidence="10">ChiBcec2-3848</strain>
    </source>
</reference>
<evidence type="ECO:0000313" key="10">
    <source>
        <dbReference type="EMBL" id="HJC63234.1"/>
    </source>
</evidence>
<dbReference type="Gene3D" id="1.10.287.130">
    <property type="match status" value="1"/>
</dbReference>
<accession>A0A9D2TAY9</accession>
<dbReference type="Gene3D" id="3.30.565.10">
    <property type="entry name" value="Histidine kinase-like ATPase, C-terminal domain"/>
    <property type="match status" value="1"/>
</dbReference>
<organism evidence="10 11">
    <name type="scientific">Candidatus Blautia merdavium</name>
    <dbReference type="NCBI Taxonomy" id="2838494"/>
    <lineage>
        <taxon>Bacteria</taxon>
        <taxon>Bacillati</taxon>
        <taxon>Bacillota</taxon>
        <taxon>Clostridia</taxon>
        <taxon>Lachnospirales</taxon>
        <taxon>Lachnospiraceae</taxon>
        <taxon>Blautia</taxon>
    </lineage>
</organism>
<comment type="catalytic activity">
    <reaction evidence="1">
        <text>ATP + protein L-histidine = ADP + protein N-phospho-L-histidine.</text>
        <dbReference type="EC" id="2.7.13.3"/>
    </reaction>
</comment>